<evidence type="ECO:0000313" key="2">
    <source>
        <dbReference type="Proteomes" id="UP001454036"/>
    </source>
</evidence>
<sequence length="75" mass="8442">MANLGLVPQASHEASRLWLHTASASRSVGDGHPFMSQQTYDLHEQLAKERLKVGALEQELQDLWGQVNNYPWDLA</sequence>
<gene>
    <name evidence="1" type="ORF">LIER_27215</name>
</gene>
<accession>A0AAV3RCT2</accession>
<protein>
    <submittedName>
        <fullName evidence="1">Uncharacterized protein</fullName>
    </submittedName>
</protein>
<dbReference type="EMBL" id="BAABME010008702">
    <property type="protein sequence ID" value="GAA0173640.1"/>
    <property type="molecule type" value="Genomic_DNA"/>
</dbReference>
<dbReference type="Proteomes" id="UP001454036">
    <property type="component" value="Unassembled WGS sequence"/>
</dbReference>
<name>A0AAV3RCT2_LITER</name>
<reference evidence="1 2" key="1">
    <citation type="submission" date="2024-01" db="EMBL/GenBank/DDBJ databases">
        <title>The complete chloroplast genome sequence of Lithospermum erythrorhizon: insights into the phylogenetic relationship among Boraginaceae species and the maternal lineages of purple gromwells.</title>
        <authorList>
            <person name="Okada T."/>
            <person name="Watanabe K."/>
        </authorList>
    </citation>
    <scope>NUCLEOTIDE SEQUENCE [LARGE SCALE GENOMIC DNA]</scope>
</reference>
<comment type="caution">
    <text evidence="1">The sequence shown here is derived from an EMBL/GenBank/DDBJ whole genome shotgun (WGS) entry which is preliminary data.</text>
</comment>
<evidence type="ECO:0000313" key="1">
    <source>
        <dbReference type="EMBL" id="GAA0173640.1"/>
    </source>
</evidence>
<dbReference type="AlphaFoldDB" id="A0AAV3RCT2"/>
<organism evidence="1 2">
    <name type="scientific">Lithospermum erythrorhizon</name>
    <name type="common">Purple gromwell</name>
    <name type="synonym">Lithospermum officinale var. erythrorhizon</name>
    <dbReference type="NCBI Taxonomy" id="34254"/>
    <lineage>
        <taxon>Eukaryota</taxon>
        <taxon>Viridiplantae</taxon>
        <taxon>Streptophyta</taxon>
        <taxon>Embryophyta</taxon>
        <taxon>Tracheophyta</taxon>
        <taxon>Spermatophyta</taxon>
        <taxon>Magnoliopsida</taxon>
        <taxon>eudicotyledons</taxon>
        <taxon>Gunneridae</taxon>
        <taxon>Pentapetalae</taxon>
        <taxon>asterids</taxon>
        <taxon>lamiids</taxon>
        <taxon>Boraginales</taxon>
        <taxon>Boraginaceae</taxon>
        <taxon>Boraginoideae</taxon>
        <taxon>Lithospermeae</taxon>
        <taxon>Lithospermum</taxon>
    </lineage>
</organism>
<keyword evidence="2" id="KW-1185">Reference proteome</keyword>
<proteinExistence type="predicted"/>